<proteinExistence type="inferred from homology"/>
<evidence type="ECO:0000256" key="4">
    <source>
        <dbReference type="RuleBase" id="RU362063"/>
    </source>
</evidence>
<dbReference type="InterPro" id="IPR039246">
    <property type="entry name" value="Flagellar_FlgA"/>
</dbReference>
<dbReference type="CDD" id="cd11614">
    <property type="entry name" value="SAF_CpaB_FlgA_like"/>
    <property type="match status" value="1"/>
</dbReference>
<dbReference type="GO" id="GO:0042597">
    <property type="term" value="C:periplasmic space"/>
    <property type="evidence" value="ECO:0007669"/>
    <property type="project" value="UniProtKB-SubCell"/>
</dbReference>
<keyword evidence="6" id="KW-0969">Cilium</keyword>
<dbReference type="Pfam" id="PF13144">
    <property type="entry name" value="ChapFlgA"/>
    <property type="match status" value="1"/>
</dbReference>
<dbReference type="eggNOG" id="COG1261">
    <property type="taxonomic scope" value="Bacteria"/>
</dbReference>
<dbReference type="Gene3D" id="2.30.30.760">
    <property type="match status" value="1"/>
</dbReference>
<keyword evidence="3 4" id="KW-0574">Periplasm</keyword>
<gene>
    <name evidence="6" type="ordered locus">Meso_0294</name>
</gene>
<dbReference type="PANTHER" id="PTHR36307">
    <property type="entry name" value="FLAGELLA BASAL BODY P-RING FORMATION PROTEIN FLGA"/>
    <property type="match status" value="1"/>
</dbReference>
<reference evidence="6" key="1">
    <citation type="submission" date="2006-06" db="EMBL/GenBank/DDBJ databases">
        <title>Complete sequence of chromosome of Chelativorans sp. BNC1.</title>
        <authorList>
            <consortium name="US DOE Joint Genome Institute"/>
            <person name="Copeland A."/>
            <person name="Lucas S."/>
            <person name="Lapidus A."/>
            <person name="Barry K."/>
            <person name="Detter J.C."/>
            <person name="Glavina del Rio T."/>
            <person name="Hammon N."/>
            <person name="Israni S."/>
            <person name="Dalin E."/>
            <person name="Tice H."/>
            <person name="Pitluck S."/>
            <person name="Chertkov O."/>
            <person name="Brettin T."/>
            <person name="Bruce D."/>
            <person name="Han C."/>
            <person name="Tapia R."/>
            <person name="Gilna P."/>
            <person name="Schmutz J."/>
            <person name="Larimer F."/>
            <person name="Land M."/>
            <person name="Hauser L."/>
            <person name="Kyrpides N."/>
            <person name="Mikhailova N."/>
            <person name="Richardson P."/>
        </authorList>
    </citation>
    <scope>NUCLEOTIDE SEQUENCE</scope>
    <source>
        <strain evidence="6">BNC1</strain>
    </source>
</reference>
<dbReference type="STRING" id="266779.Meso_0294"/>
<comment type="function">
    <text evidence="4">Involved in the assembly process of the P-ring formation. It may associate with FlgF on the rod constituting a structure essential for the P-ring assembly or may act as a modulator protein for the P-ring assembly.</text>
</comment>
<dbReference type="NCBIfam" id="TIGR03170">
    <property type="entry name" value="flgA_cterm"/>
    <property type="match status" value="1"/>
</dbReference>
<keyword evidence="2 4" id="KW-0732">Signal</keyword>
<feature type="signal peptide" evidence="4">
    <location>
        <begin position="1"/>
        <end position="28"/>
    </location>
</feature>
<dbReference type="SMART" id="SM00858">
    <property type="entry name" value="SAF"/>
    <property type="match status" value="1"/>
</dbReference>
<keyword evidence="6" id="KW-0282">Flagellum</keyword>
<dbReference type="GO" id="GO:0044780">
    <property type="term" value="P:bacterial-type flagellum assembly"/>
    <property type="evidence" value="ECO:0007669"/>
    <property type="project" value="InterPro"/>
</dbReference>
<accession>Q11LM7</accession>
<dbReference type="EMBL" id="CP000390">
    <property type="protein sequence ID" value="ABG61698.1"/>
    <property type="molecule type" value="Genomic_DNA"/>
</dbReference>
<comment type="similarity">
    <text evidence="4">Belongs to the FlgA family.</text>
</comment>
<feature type="chain" id="PRO_5005142579" description="Flagella basal body P-ring formation protein FlgA" evidence="4">
    <location>
        <begin position="29"/>
        <end position="157"/>
    </location>
</feature>
<dbReference type="OrthoDB" id="8448733at2"/>
<evidence type="ECO:0000256" key="2">
    <source>
        <dbReference type="ARBA" id="ARBA00022729"/>
    </source>
</evidence>
<evidence type="ECO:0000256" key="1">
    <source>
        <dbReference type="ARBA" id="ARBA00004418"/>
    </source>
</evidence>
<keyword evidence="6" id="KW-0966">Cell projection</keyword>
<dbReference type="InterPro" id="IPR017585">
    <property type="entry name" value="SAF_FlgA"/>
</dbReference>
<comment type="subcellular location">
    <subcellularLocation>
        <location evidence="1 4">Periplasm</location>
    </subcellularLocation>
</comment>
<dbReference type="PANTHER" id="PTHR36307:SF1">
    <property type="entry name" value="FLAGELLA BASAL BODY P-RING FORMATION PROTEIN FLGA"/>
    <property type="match status" value="1"/>
</dbReference>
<feature type="domain" description="SAF" evidence="5">
    <location>
        <begin position="30"/>
        <end position="93"/>
    </location>
</feature>
<evidence type="ECO:0000313" key="6">
    <source>
        <dbReference type="EMBL" id="ABG61698.1"/>
    </source>
</evidence>
<keyword evidence="4" id="KW-1005">Bacterial flagellum biogenesis</keyword>
<sequence length="157" mass="16478" precursor="true">MRSGAGTRRIFLAGLLAALPLFAMPAHAQEVVVVPTRVIYPGETVSAEALQEMMLRQPPRGAASIARTPGDLEGKVARRTLLPGRLIPLSYVREPYLVEQGSTVTAVFTDGPLTISVLAVPLQPGAAGDFIKVRNVDSGAVFTGIVMQDGTVKVGAS</sequence>
<protein>
    <recommendedName>
        <fullName evidence="4">Flagella basal body P-ring formation protein FlgA</fullName>
    </recommendedName>
</protein>
<organism evidence="6">
    <name type="scientific">Chelativorans sp. (strain BNC1)</name>
    <dbReference type="NCBI Taxonomy" id="266779"/>
    <lineage>
        <taxon>Bacteria</taxon>
        <taxon>Pseudomonadati</taxon>
        <taxon>Pseudomonadota</taxon>
        <taxon>Alphaproteobacteria</taxon>
        <taxon>Hyphomicrobiales</taxon>
        <taxon>Phyllobacteriaceae</taxon>
        <taxon>Chelativorans</taxon>
    </lineage>
</organism>
<dbReference type="AlphaFoldDB" id="Q11LM7"/>
<dbReference type="HOGENOM" id="CLU_131516_0_0_5"/>
<dbReference type="KEGG" id="mes:Meso_0294"/>
<name>Q11LM7_CHESB</name>
<dbReference type="InterPro" id="IPR013974">
    <property type="entry name" value="SAF"/>
</dbReference>
<evidence type="ECO:0000259" key="5">
    <source>
        <dbReference type="SMART" id="SM00858"/>
    </source>
</evidence>
<evidence type="ECO:0000256" key="3">
    <source>
        <dbReference type="ARBA" id="ARBA00022764"/>
    </source>
</evidence>